<evidence type="ECO:0000313" key="2">
    <source>
        <dbReference type="Proteomes" id="UP000191820"/>
    </source>
</evidence>
<organism evidence="1 2">
    <name type="scientific">Shewanella japonica</name>
    <dbReference type="NCBI Taxonomy" id="93973"/>
    <lineage>
        <taxon>Bacteria</taxon>
        <taxon>Pseudomonadati</taxon>
        <taxon>Pseudomonadota</taxon>
        <taxon>Gammaproteobacteria</taxon>
        <taxon>Alteromonadales</taxon>
        <taxon>Shewanellaceae</taxon>
        <taxon>Shewanella</taxon>
    </lineage>
</organism>
<name>A0ABM6JQS0_9GAMM</name>
<protein>
    <recommendedName>
        <fullName evidence="3">TAT leader-containing periplasmic protein</fullName>
    </recommendedName>
</protein>
<reference evidence="1 2" key="1">
    <citation type="submission" date="2017-03" db="EMBL/GenBank/DDBJ databases">
        <title>Genome sequencing of Shewanella japonica KCTC 22435.</title>
        <authorList>
            <person name="Kim K.M."/>
        </authorList>
    </citation>
    <scope>NUCLEOTIDE SEQUENCE [LARGE SCALE GENOMIC DNA]</scope>
    <source>
        <strain evidence="1 2">KCTC 22435</strain>
    </source>
</reference>
<dbReference type="RefSeq" id="WP_055024936.1">
    <property type="nucleotide sequence ID" value="NZ_CANMJJ010000018.1"/>
</dbReference>
<sequence length="166" mass="18836">MKRRTFLTGAFTGTAALALGVSLYTPEVSDSPDDTHRLLFSVLIPVFMDGALPEVANYREAFLNRTINAINQTISVLPTEQQQELSQLLSMLESRFGLLILTSSITPLMLRTPAELNDMLEQWRHHFLDMMQTAYIGLRELIVSSYYACPEHWGRLHYAKPTFLDA</sequence>
<gene>
    <name evidence="1" type="ORF">SJ2017_3542</name>
</gene>
<accession>A0ABM6JQS0</accession>
<evidence type="ECO:0008006" key="3">
    <source>
        <dbReference type="Google" id="ProtNLM"/>
    </source>
</evidence>
<dbReference type="EMBL" id="CP020472">
    <property type="protein sequence ID" value="ARD23791.1"/>
    <property type="molecule type" value="Genomic_DNA"/>
</dbReference>
<evidence type="ECO:0000313" key="1">
    <source>
        <dbReference type="EMBL" id="ARD23791.1"/>
    </source>
</evidence>
<proteinExistence type="predicted"/>
<keyword evidence="2" id="KW-1185">Reference proteome</keyword>
<dbReference type="Proteomes" id="UP000191820">
    <property type="component" value="Chromosome"/>
</dbReference>